<name>A0A4U1GIA4_9SPHI</name>
<keyword evidence="3 6" id="KW-0732">Signal</keyword>
<gene>
    <name evidence="9" type="ORF">FBD94_06555</name>
</gene>
<dbReference type="Gene3D" id="1.25.40.390">
    <property type="match status" value="1"/>
</dbReference>
<comment type="subcellular location">
    <subcellularLocation>
        <location evidence="1">Cell outer membrane</location>
    </subcellularLocation>
</comment>
<reference evidence="9 10" key="1">
    <citation type="submission" date="2019-04" db="EMBL/GenBank/DDBJ databases">
        <title>Pedobacter sp. RP-1-16 sp. nov., isolated from Arctic soil.</title>
        <authorList>
            <person name="Dahal R.H."/>
            <person name="Kim D.-U."/>
        </authorList>
    </citation>
    <scope>NUCLEOTIDE SEQUENCE [LARGE SCALE GENOMIC DNA]</scope>
    <source>
        <strain evidence="9 10">RP-1-16</strain>
    </source>
</reference>
<dbReference type="Pfam" id="PF07980">
    <property type="entry name" value="SusD_RagB"/>
    <property type="match status" value="1"/>
</dbReference>
<keyword evidence="4" id="KW-0472">Membrane</keyword>
<feature type="chain" id="PRO_5020798580" evidence="6">
    <location>
        <begin position="23"/>
        <end position="497"/>
    </location>
</feature>
<evidence type="ECO:0000256" key="1">
    <source>
        <dbReference type="ARBA" id="ARBA00004442"/>
    </source>
</evidence>
<evidence type="ECO:0000256" key="4">
    <source>
        <dbReference type="ARBA" id="ARBA00023136"/>
    </source>
</evidence>
<dbReference type="GO" id="GO:0009279">
    <property type="term" value="C:cell outer membrane"/>
    <property type="evidence" value="ECO:0007669"/>
    <property type="project" value="UniProtKB-SubCell"/>
</dbReference>
<evidence type="ECO:0000313" key="9">
    <source>
        <dbReference type="EMBL" id="TKC63997.1"/>
    </source>
</evidence>
<dbReference type="PROSITE" id="PS51257">
    <property type="entry name" value="PROKAR_LIPOPROTEIN"/>
    <property type="match status" value="1"/>
</dbReference>
<feature type="domain" description="RagB/SusD" evidence="7">
    <location>
        <begin position="361"/>
        <end position="468"/>
    </location>
</feature>
<keyword evidence="5" id="KW-0998">Cell outer membrane</keyword>
<dbReference type="SUPFAM" id="SSF48452">
    <property type="entry name" value="TPR-like"/>
    <property type="match status" value="1"/>
</dbReference>
<dbReference type="Proteomes" id="UP000309594">
    <property type="component" value="Unassembled WGS sequence"/>
</dbReference>
<dbReference type="InterPro" id="IPR011990">
    <property type="entry name" value="TPR-like_helical_dom_sf"/>
</dbReference>
<feature type="domain" description="SusD-like N-terminal" evidence="8">
    <location>
        <begin position="22"/>
        <end position="167"/>
    </location>
</feature>
<evidence type="ECO:0000256" key="2">
    <source>
        <dbReference type="ARBA" id="ARBA00006275"/>
    </source>
</evidence>
<comment type="caution">
    <text evidence="9">The sequence shown here is derived from an EMBL/GenBank/DDBJ whole genome shotgun (WGS) entry which is preliminary data.</text>
</comment>
<evidence type="ECO:0000313" key="10">
    <source>
        <dbReference type="Proteomes" id="UP000309594"/>
    </source>
</evidence>
<dbReference type="InterPro" id="IPR033985">
    <property type="entry name" value="SusD-like_N"/>
</dbReference>
<feature type="signal peptide" evidence="6">
    <location>
        <begin position="1"/>
        <end position="22"/>
    </location>
</feature>
<comment type="similarity">
    <text evidence="2">Belongs to the SusD family.</text>
</comment>
<organism evidence="9 10">
    <name type="scientific">Pedobacter hiemivivus</name>
    <dbReference type="NCBI Taxonomy" id="2530454"/>
    <lineage>
        <taxon>Bacteria</taxon>
        <taxon>Pseudomonadati</taxon>
        <taxon>Bacteroidota</taxon>
        <taxon>Sphingobacteriia</taxon>
        <taxon>Sphingobacteriales</taxon>
        <taxon>Sphingobacteriaceae</taxon>
        <taxon>Pedobacter</taxon>
    </lineage>
</organism>
<evidence type="ECO:0000256" key="3">
    <source>
        <dbReference type="ARBA" id="ARBA00022729"/>
    </source>
</evidence>
<dbReference type="AlphaFoldDB" id="A0A4U1GIA4"/>
<dbReference type="RefSeq" id="WP_136879546.1">
    <property type="nucleotide sequence ID" value="NZ_SWDX01000002.1"/>
</dbReference>
<evidence type="ECO:0000259" key="8">
    <source>
        <dbReference type="Pfam" id="PF14322"/>
    </source>
</evidence>
<proteinExistence type="inferred from homology"/>
<dbReference type="Pfam" id="PF14322">
    <property type="entry name" value="SusD-like_3"/>
    <property type="match status" value="1"/>
</dbReference>
<dbReference type="EMBL" id="SWDX01000002">
    <property type="protein sequence ID" value="TKC63997.1"/>
    <property type="molecule type" value="Genomic_DNA"/>
</dbReference>
<dbReference type="InterPro" id="IPR012944">
    <property type="entry name" value="SusD_RagB_dom"/>
</dbReference>
<protein>
    <submittedName>
        <fullName evidence="9">RagB/SusD family nutrient uptake outer membrane protein</fullName>
    </submittedName>
</protein>
<accession>A0A4U1GIA4</accession>
<evidence type="ECO:0000256" key="5">
    <source>
        <dbReference type="ARBA" id="ARBA00023237"/>
    </source>
</evidence>
<evidence type="ECO:0000259" key="7">
    <source>
        <dbReference type="Pfam" id="PF07980"/>
    </source>
</evidence>
<evidence type="ECO:0000256" key="6">
    <source>
        <dbReference type="SAM" id="SignalP"/>
    </source>
</evidence>
<sequence length="497" mass="55765">MKTLYKLLFCVFLSLFSISCSKWIDVKPSDRLSEDQQFVNKEGYLKALNGVYVEMTNKVSYGQEMTAGALDVMAGYYFMNISTHSYYQFVTFVYTGDKPKSTFDAAWSKAYQLIANCNVILEKCGDAPSEALPEPYYGIIKGETLALRAMLHLDMLRLFGPIYTEANKTKPVLPYVNKTGFGVSPLLSSEQFMQLVTDDLKMALSLMATTDPIRTEGVRNGNNNSGSNDFYYRQYRLNYYAAKALLARAYLWQSKTTDAYATAVELLQEVQTPGKVRFPYVTAANATSATLPDRVFSTEVMFSLYDINRKNMYERVFDVNLNANTKLAFDSGNGVMNRVISIFPNENDYRRRCWQIVSSGTVSGLTNLKYQDVVATSGATPVSGPGRYMIPLIRLTEVVLIAAECSPNLNTGIGYLNEVKRNRNTPNANPTSTTELKTEITNEFIREFIGEGQQFFYYKRNGATAILNHAVVNGGTKPMVLNNYVVPLPDSEISQRN</sequence>